<dbReference type="PANTHER" id="PTHR11922:SF2">
    <property type="entry name" value="GMP SYNTHASE [GLUTAMINE-HYDROLYZING]"/>
    <property type="match status" value="1"/>
</dbReference>
<keyword evidence="5 9" id="KW-0332">GMP biosynthesis</keyword>
<keyword evidence="8 9" id="KW-0315">Glutamine amidotransferase</keyword>
<evidence type="ECO:0000313" key="12">
    <source>
        <dbReference type="EMBL" id="MDT0329086.1"/>
    </source>
</evidence>
<evidence type="ECO:0000256" key="3">
    <source>
        <dbReference type="ARBA" id="ARBA00022598"/>
    </source>
</evidence>
<dbReference type="EMBL" id="JAVREP010000006">
    <property type="protein sequence ID" value="MDT0329086.1"/>
    <property type="molecule type" value="Genomic_DNA"/>
</dbReference>
<dbReference type="Pfam" id="PF00117">
    <property type="entry name" value="GATase"/>
    <property type="match status" value="1"/>
</dbReference>
<comment type="subunit">
    <text evidence="9">Homodimer.</text>
</comment>
<dbReference type="SUPFAM" id="SSF54810">
    <property type="entry name" value="GMP synthetase C-terminal dimerisation domain"/>
    <property type="match status" value="1"/>
</dbReference>
<dbReference type="CDD" id="cd01742">
    <property type="entry name" value="GATase1_GMP_Synthase"/>
    <property type="match status" value="1"/>
</dbReference>
<evidence type="ECO:0000259" key="11">
    <source>
        <dbReference type="PROSITE" id="PS51553"/>
    </source>
</evidence>
<dbReference type="NCBIfam" id="TIGR00888">
    <property type="entry name" value="guaA_Nterm"/>
    <property type="match status" value="1"/>
</dbReference>
<feature type="domain" description="GMPS ATP-PPase" evidence="11">
    <location>
        <begin position="203"/>
        <end position="401"/>
    </location>
</feature>
<dbReference type="Gene3D" id="3.40.50.620">
    <property type="entry name" value="HUPs"/>
    <property type="match status" value="1"/>
</dbReference>
<protein>
    <recommendedName>
        <fullName evidence="9">GMP synthase [glutamine-hydrolyzing]</fullName>
        <ecNumber evidence="9">6.3.5.2</ecNumber>
    </recommendedName>
    <alternativeName>
        <fullName evidence="9">GMP synthetase</fullName>
    </alternativeName>
    <alternativeName>
        <fullName evidence="9">Glutamine amidotransferase</fullName>
    </alternativeName>
</protein>
<dbReference type="InterPro" id="IPR004739">
    <property type="entry name" value="GMP_synth_GATase"/>
</dbReference>
<evidence type="ECO:0000256" key="10">
    <source>
        <dbReference type="PROSITE-ProRule" id="PRU00886"/>
    </source>
</evidence>
<reference evidence="13" key="1">
    <citation type="submission" date="2023-07" db="EMBL/GenBank/DDBJ databases">
        <title>30 novel species of actinomycetes from the DSMZ collection.</title>
        <authorList>
            <person name="Nouioui I."/>
        </authorList>
    </citation>
    <scope>NUCLEOTIDE SEQUENCE [LARGE SCALE GENOMIC DNA]</scope>
    <source>
        <strain evidence="13">DSM 44743</strain>
    </source>
</reference>
<evidence type="ECO:0000256" key="2">
    <source>
        <dbReference type="ARBA" id="ARBA00005153"/>
    </source>
</evidence>
<evidence type="ECO:0000256" key="5">
    <source>
        <dbReference type="ARBA" id="ARBA00022749"/>
    </source>
</evidence>
<evidence type="ECO:0000256" key="6">
    <source>
        <dbReference type="ARBA" id="ARBA00022755"/>
    </source>
</evidence>
<dbReference type="EC" id="6.3.5.2" evidence="9"/>
<keyword evidence="3 9" id="KW-0436">Ligase</keyword>
<dbReference type="Gene3D" id="3.40.50.880">
    <property type="match status" value="1"/>
</dbReference>
<dbReference type="InterPro" id="IPR001674">
    <property type="entry name" value="GMP_synth_C"/>
</dbReference>
<feature type="active site" evidence="9">
    <location>
        <position position="176"/>
    </location>
</feature>
<dbReference type="InterPro" id="IPR029062">
    <property type="entry name" value="Class_I_gatase-like"/>
</dbReference>
<comment type="pathway">
    <text evidence="2 9">Purine metabolism; GMP biosynthesis; GMP from XMP (L-Gln route): step 1/1.</text>
</comment>
<gene>
    <name evidence="9 12" type="primary">guaA</name>
    <name evidence="12" type="ORF">RM479_11755</name>
</gene>
<dbReference type="InterPro" id="IPR025777">
    <property type="entry name" value="GMPS_ATP_PPase_dom"/>
</dbReference>
<proteinExistence type="inferred from homology"/>
<evidence type="ECO:0000256" key="9">
    <source>
        <dbReference type="HAMAP-Rule" id="MF_00344"/>
    </source>
</evidence>
<evidence type="ECO:0000313" key="13">
    <source>
        <dbReference type="Proteomes" id="UP001183390"/>
    </source>
</evidence>
<dbReference type="InterPro" id="IPR022955">
    <property type="entry name" value="GMP_synthase"/>
</dbReference>
<dbReference type="PRINTS" id="PR00097">
    <property type="entry name" value="ANTSNTHASEII"/>
</dbReference>
<dbReference type="Proteomes" id="UP001183390">
    <property type="component" value="Unassembled WGS sequence"/>
</dbReference>
<name>A0ABU2M8U9_9ACTN</name>
<dbReference type="InterPro" id="IPR022310">
    <property type="entry name" value="NAD/GMP_synthase"/>
</dbReference>
<organism evidence="12 13">
    <name type="scientific">Nocardiopsis lambiniae</name>
    <dbReference type="NCBI Taxonomy" id="3075539"/>
    <lineage>
        <taxon>Bacteria</taxon>
        <taxon>Bacillati</taxon>
        <taxon>Actinomycetota</taxon>
        <taxon>Actinomycetes</taxon>
        <taxon>Streptosporangiales</taxon>
        <taxon>Nocardiopsidaceae</taxon>
        <taxon>Nocardiopsis</taxon>
    </lineage>
</organism>
<dbReference type="PROSITE" id="PS51273">
    <property type="entry name" value="GATASE_TYPE_1"/>
    <property type="match status" value="1"/>
</dbReference>
<comment type="function">
    <text evidence="1 9">Catalyzes the synthesis of GMP from XMP.</text>
</comment>
<dbReference type="CDD" id="cd01997">
    <property type="entry name" value="GMP_synthase_C"/>
    <property type="match status" value="1"/>
</dbReference>
<comment type="catalytic activity">
    <reaction evidence="9">
        <text>XMP + L-glutamine + ATP + H2O = GMP + L-glutamate + AMP + diphosphate + 2 H(+)</text>
        <dbReference type="Rhea" id="RHEA:11680"/>
        <dbReference type="ChEBI" id="CHEBI:15377"/>
        <dbReference type="ChEBI" id="CHEBI:15378"/>
        <dbReference type="ChEBI" id="CHEBI:29985"/>
        <dbReference type="ChEBI" id="CHEBI:30616"/>
        <dbReference type="ChEBI" id="CHEBI:33019"/>
        <dbReference type="ChEBI" id="CHEBI:57464"/>
        <dbReference type="ChEBI" id="CHEBI:58115"/>
        <dbReference type="ChEBI" id="CHEBI:58359"/>
        <dbReference type="ChEBI" id="CHEBI:456215"/>
        <dbReference type="EC" id="6.3.5.2"/>
    </reaction>
</comment>
<dbReference type="PRINTS" id="PR00099">
    <property type="entry name" value="CPSGATASE"/>
</dbReference>
<dbReference type="RefSeq" id="WP_311511746.1">
    <property type="nucleotide sequence ID" value="NZ_JAVREP010000006.1"/>
</dbReference>
<dbReference type="SUPFAM" id="SSF52317">
    <property type="entry name" value="Class I glutamine amidotransferase-like"/>
    <property type="match status" value="1"/>
</dbReference>
<evidence type="ECO:0000256" key="4">
    <source>
        <dbReference type="ARBA" id="ARBA00022741"/>
    </source>
</evidence>
<dbReference type="NCBIfam" id="TIGR00884">
    <property type="entry name" value="guaA_Cterm"/>
    <property type="match status" value="1"/>
</dbReference>
<dbReference type="SUPFAM" id="SSF52402">
    <property type="entry name" value="Adenine nucleotide alpha hydrolases-like"/>
    <property type="match status" value="1"/>
</dbReference>
<keyword evidence="13" id="KW-1185">Reference proteome</keyword>
<keyword evidence="4 9" id="KW-0547">Nucleotide-binding</keyword>
<dbReference type="HAMAP" id="MF_00344">
    <property type="entry name" value="GMP_synthase"/>
    <property type="match status" value="1"/>
</dbReference>
<evidence type="ECO:0000256" key="7">
    <source>
        <dbReference type="ARBA" id="ARBA00022840"/>
    </source>
</evidence>
<feature type="binding site" evidence="10">
    <location>
        <begin position="230"/>
        <end position="236"/>
    </location>
    <ligand>
        <name>ATP</name>
        <dbReference type="ChEBI" id="CHEBI:30616"/>
    </ligand>
</feature>
<keyword evidence="7 9" id="KW-0067">ATP-binding</keyword>
<dbReference type="Pfam" id="PF00958">
    <property type="entry name" value="GMP_synt_C"/>
    <property type="match status" value="1"/>
</dbReference>
<sequence length="527" mass="57453">MSVGADSTFDTVLVVDFGAQYAQLIARRVREAHVHSEIVPSTMPVEEMLAKKPKAIILSGGPSSVYAEGAPNVGAELFETGVPTFGICYGFQAMTRALGGTVDRTDLSEFGRTELNVVAEDSMLFAGLPTEQLVWMSHGDSVIEAPKGFRAVATTTGAPVAAFEDTDRRLFGVQFHPEVLHSEHGQEVLRRFLYEGAGCRPTWTMVNIVDEQVGRVREQIGDKRAICGLSGGVDSAVAGALVQRAVGDQLTCVFVDHGLLRKGEAEQVEKDFVAITGAKLKVVDAEERFLTALSGVTDPEEKRKIIGREFIRVFEQAAREVVAESGENGSEVEFLVQGTLYPDVVESGGGTGTANIKSHHNVGGLPDDLRFTLVEPLRELFKDEVRKVGEELGLPPEMVWRQPFPGPGLGIRIIGEVTRERLDVLREADAIAREELSRAGLDREIWQCPVVLLADVRSVGVQGDGRTYGHPVVLRPVSSEDAMTADWSRVPYDVLAKISNRITNEVREINRVTLDVTSKPPGTIEWE</sequence>
<dbReference type="Pfam" id="PF02540">
    <property type="entry name" value="NAD_synthase"/>
    <property type="match status" value="1"/>
</dbReference>
<dbReference type="PRINTS" id="PR00096">
    <property type="entry name" value="GATASE"/>
</dbReference>
<evidence type="ECO:0000256" key="1">
    <source>
        <dbReference type="ARBA" id="ARBA00002332"/>
    </source>
</evidence>
<keyword evidence="6 9" id="KW-0658">Purine biosynthesis</keyword>
<evidence type="ECO:0000256" key="8">
    <source>
        <dbReference type="ARBA" id="ARBA00022962"/>
    </source>
</evidence>
<feature type="active site" evidence="9">
    <location>
        <position position="178"/>
    </location>
</feature>
<comment type="caution">
    <text evidence="12">The sequence shown here is derived from an EMBL/GenBank/DDBJ whole genome shotgun (WGS) entry which is preliminary data.</text>
</comment>
<dbReference type="PROSITE" id="PS51553">
    <property type="entry name" value="GMPS_ATP_PPASE"/>
    <property type="match status" value="1"/>
</dbReference>
<dbReference type="Gene3D" id="3.30.300.10">
    <property type="match status" value="1"/>
</dbReference>
<accession>A0ABU2M8U9</accession>
<dbReference type="PANTHER" id="PTHR11922">
    <property type="entry name" value="GMP SYNTHASE-RELATED"/>
    <property type="match status" value="1"/>
</dbReference>
<dbReference type="InterPro" id="IPR017926">
    <property type="entry name" value="GATASE"/>
</dbReference>
<dbReference type="GO" id="GO:0003922">
    <property type="term" value="F:GMP synthase (glutamine-hydrolyzing) activity"/>
    <property type="evidence" value="ECO:0007669"/>
    <property type="project" value="UniProtKB-EC"/>
</dbReference>
<feature type="active site" description="Nucleophile" evidence="9">
    <location>
        <position position="88"/>
    </location>
</feature>
<dbReference type="NCBIfam" id="NF000848">
    <property type="entry name" value="PRK00074.1"/>
    <property type="match status" value="1"/>
</dbReference>
<dbReference type="InterPro" id="IPR014729">
    <property type="entry name" value="Rossmann-like_a/b/a_fold"/>
</dbReference>